<name>A0A2T2WIW6_9FIRM</name>
<dbReference type="Proteomes" id="UP000241848">
    <property type="component" value="Unassembled WGS sequence"/>
</dbReference>
<protein>
    <submittedName>
        <fullName evidence="1">Uncharacterized protein</fullName>
    </submittedName>
</protein>
<reference evidence="1 2" key="1">
    <citation type="journal article" date="2014" name="BMC Genomics">
        <title>Comparison of environmental and isolate Sulfobacillus genomes reveals diverse carbon, sulfur, nitrogen, and hydrogen metabolisms.</title>
        <authorList>
            <person name="Justice N.B."/>
            <person name="Norman A."/>
            <person name="Brown C.T."/>
            <person name="Singh A."/>
            <person name="Thomas B.C."/>
            <person name="Banfield J.F."/>
        </authorList>
    </citation>
    <scope>NUCLEOTIDE SEQUENCE [LARGE SCALE GENOMIC DNA]</scope>
    <source>
        <strain evidence="1">AMDSBA3</strain>
    </source>
</reference>
<organism evidence="1 2">
    <name type="scientific">Sulfobacillus acidophilus</name>
    <dbReference type="NCBI Taxonomy" id="53633"/>
    <lineage>
        <taxon>Bacteria</taxon>
        <taxon>Bacillati</taxon>
        <taxon>Bacillota</taxon>
        <taxon>Clostridia</taxon>
        <taxon>Eubacteriales</taxon>
        <taxon>Clostridiales Family XVII. Incertae Sedis</taxon>
        <taxon>Sulfobacillus</taxon>
    </lineage>
</organism>
<dbReference type="EMBL" id="PXYV01000021">
    <property type="protein sequence ID" value="PSR22170.1"/>
    <property type="molecule type" value="Genomic_DNA"/>
</dbReference>
<accession>A0A2T2WIW6</accession>
<gene>
    <name evidence="1" type="ORF">C7B45_08070</name>
</gene>
<comment type="caution">
    <text evidence="1">The sequence shown here is derived from an EMBL/GenBank/DDBJ whole genome shotgun (WGS) entry which is preliminary data.</text>
</comment>
<evidence type="ECO:0000313" key="2">
    <source>
        <dbReference type="Proteomes" id="UP000241848"/>
    </source>
</evidence>
<sequence>MRSYENADETPGVWFSALAPRSAYTVNWASTPLAPDDATDFGIIAGISWIFDWRLTQSGPKTLLTNPALGSIVPQGANL</sequence>
<evidence type="ECO:0000313" key="1">
    <source>
        <dbReference type="EMBL" id="PSR22170.1"/>
    </source>
</evidence>
<proteinExistence type="predicted"/>
<dbReference type="AlphaFoldDB" id="A0A2T2WIW6"/>